<dbReference type="GO" id="GO:0072546">
    <property type="term" value="C:EMC complex"/>
    <property type="evidence" value="ECO:0007669"/>
    <property type="project" value="InterPro"/>
</dbReference>
<dbReference type="EMBL" id="OB793395">
    <property type="protein sequence ID" value="CAD7427179.1"/>
    <property type="molecule type" value="Genomic_DNA"/>
</dbReference>
<dbReference type="PANTHER" id="PTHR12941:SF10">
    <property type="entry name" value="ER MEMBRANE PROTEIN COMPLEX SUBUNIT 8_9 HOMOLOG"/>
    <property type="match status" value="1"/>
</dbReference>
<organism evidence="1">
    <name type="scientific">Timema monikensis</name>
    <dbReference type="NCBI Taxonomy" id="170555"/>
    <lineage>
        <taxon>Eukaryota</taxon>
        <taxon>Metazoa</taxon>
        <taxon>Ecdysozoa</taxon>
        <taxon>Arthropoda</taxon>
        <taxon>Hexapoda</taxon>
        <taxon>Insecta</taxon>
        <taxon>Pterygota</taxon>
        <taxon>Neoptera</taxon>
        <taxon>Polyneoptera</taxon>
        <taxon>Phasmatodea</taxon>
        <taxon>Timematodea</taxon>
        <taxon>Timematoidea</taxon>
        <taxon>Timematidae</taxon>
        <taxon>Timema</taxon>
    </lineage>
</organism>
<evidence type="ECO:0000313" key="1">
    <source>
        <dbReference type="EMBL" id="CAD7427179.1"/>
    </source>
</evidence>
<protein>
    <submittedName>
        <fullName evidence="1">Uncharacterized protein</fullName>
    </submittedName>
</protein>
<gene>
    <name evidence="1" type="ORF">TMSB3V08_LOCUS4039</name>
</gene>
<dbReference type="Pfam" id="PF03665">
    <property type="entry name" value="UPF0172"/>
    <property type="match status" value="1"/>
</dbReference>
<dbReference type="AlphaFoldDB" id="A0A7R9E654"/>
<dbReference type="InterPro" id="IPR005366">
    <property type="entry name" value="EMC8/9"/>
</dbReference>
<accession>A0A7R9E654</accession>
<name>A0A7R9E654_9NEOP</name>
<proteinExistence type="predicted"/>
<reference evidence="1" key="1">
    <citation type="submission" date="2020-11" db="EMBL/GenBank/DDBJ databases">
        <authorList>
            <person name="Tran Van P."/>
        </authorList>
    </citation>
    <scope>NUCLEOTIDE SEQUENCE</scope>
</reference>
<sequence length="123" mass="14356">MEMKYVGKILQERPRKRWEEQIIESVQARGEERWKERIDNRNLTLNMDNAALCVSQFADGKWKPRDKSSFSLARNSLDTAATLIQRQTYAELIDFDNHLDDISQDWRNPSLNLEVDEEAGTVG</sequence>
<dbReference type="PANTHER" id="PTHR12941">
    <property type="entry name" value="ER MEMBRANE PROTEIN COMPLEX"/>
    <property type="match status" value="1"/>
</dbReference>